<evidence type="ECO:0000256" key="1">
    <source>
        <dbReference type="SAM" id="Phobius"/>
    </source>
</evidence>
<feature type="transmembrane region" description="Helical" evidence="1">
    <location>
        <begin position="31"/>
        <end position="57"/>
    </location>
</feature>
<dbReference type="Proteomes" id="UP000034406">
    <property type="component" value="Unassembled WGS sequence"/>
</dbReference>
<evidence type="ECO:0000313" key="2">
    <source>
        <dbReference type="EMBL" id="KKQ69514.1"/>
    </source>
</evidence>
<accession>A0A0G0M741</accession>
<gene>
    <name evidence="2" type="ORF">US90_C0016G0016</name>
</gene>
<keyword evidence="1" id="KW-1133">Transmembrane helix</keyword>
<dbReference type="EMBL" id="LBUT01000016">
    <property type="protein sequence ID" value="KKQ69514.1"/>
    <property type="molecule type" value="Genomic_DNA"/>
</dbReference>
<proteinExistence type="predicted"/>
<evidence type="ECO:0000313" key="3">
    <source>
        <dbReference type="Proteomes" id="UP000034406"/>
    </source>
</evidence>
<dbReference type="AlphaFoldDB" id="A0A0G0M741"/>
<keyword evidence="1" id="KW-0472">Membrane</keyword>
<name>A0A0G0M741_9BACT</name>
<feature type="transmembrane region" description="Helical" evidence="1">
    <location>
        <begin position="99"/>
        <end position="120"/>
    </location>
</feature>
<feature type="transmembrane region" description="Helical" evidence="1">
    <location>
        <begin position="7"/>
        <end position="25"/>
    </location>
</feature>
<comment type="caution">
    <text evidence="2">The sequence shown here is derived from an EMBL/GenBank/DDBJ whole genome shotgun (WGS) entry which is preliminary data.</text>
</comment>
<sequence>MKKELTLHLVPLTIVFLITSVFWLLSKVNFIQYISLFIGLGLGSFFLDIDHFIYWFYTHTNLQESRIAKAAFKRNDYKSLLGLLAATHKGHVDLIFHHYFFQILLLTISLYVFSSTSTIFGKAFLLALNIHLLVDEFTDFKENPKHLQNWLFARSPKQIPQSHLQQYLFFFTSITLVFFFLLIKSRA</sequence>
<organism evidence="2 3">
    <name type="scientific">Candidatus Shapirobacteria bacterium GW2011_GWE2_38_30</name>
    <dbReference type="NCBI Taxonomy" id="1618490"/>
    <lineage>
        <taxon>Bacteria</taxon>
        <taxon>Candidatus Shapironibacteriota</taxon>
    </lineage>
</organism>
<reference evidence="2 3" key="1">
    <citation type="journal article" date="2015" name="Nature">
        <title>rRNA introns, odd ribosomes, and small enigmatic genomes across a large radiation of phyla.</title>
        <authorList>
            <person name="Brown C.T."/>
            <person name="Hug L.A."/>
            <person name="Thomas B.C."/>
            <person name="Sharon I."/>
            <person name="Castelle C.J."/>
            <person name="Singh A."/>
            <person name="Wilkins M.J."/>
            <person name="Williams K.H."/>
            <person name="Banfield J.F."/>
        </authorList>
    </citation>
    <scope>NUCLEOTIDE SEQUENCE [LARGE SCALE GENOMIC DNA]</scope>
</reference>
<dbReference type="STRING" id="1618490.US90_C0016G0016"/>
<keyword evidence="1" id="KW-0812">Transmembrane</keyword>
<feature type="transmembrane region" description="Helical" evidence="1">
    <location>
        <begin position="164"/>
        <end position="183"/>
    </location>
</feature>
<protein>
    <submittedName>
        <fullName evidence="2">Uncharacterized protein</fullName>
    </submittedName>
</protein>